<dbReference type="AlphaFoldDB" id="A0A3M2LNE0"/>
<sequence>MHLRPDEIDLSYDDDDPLGLVAELQRALRRHGIKLPSMGLEACYLGSETPAFYLVELGACNGETARQLVDVLNSAEPAPAGEG</sequence>
<comment type="caution">
    <text evidence="1">The sequence shown here is derived from an EMBL/GenBank/DDBJ whole genome shotgun (WGS) entry which is preliminary data.</text>
</comment>
<gene>
    <name evidence="1" type="ORF">EBN88_15775</name>
</gene>
<accession>A0A3M2LNE0</accession>
<evidence type="ECO:0000313" key="1">
    <source>
        <dbReference type="EMBL" id="RMI38981.1"/>
    </source>
</evidence>
<evidence type="ECO:0000313" key="2">
    <source>
        <dbReference type="Proteomes" id="UP000278673"/>
    </source>
</evidence>
<protein>
    <submittedName>
        <fullName evidence="1">Uncharacterized protein</fullName>
    </submittedName>
</protein>
<keyword evidence="2" id="KW-1185">Reference proteome</keyword>
<dbReference type="EMBL" id="RFFJ01000081">
    <property type="protein sequence ID" value="RMI38981.1"/>
    <property type="molecule type" value="Genomic_DNA"/>
</dbReference>
<name>A0A3M2LNE0_9ACTN</name>
<proteinExistence type="predicted"/>
<organism evidence="1 2">
    <name type="scientific">Streptomyces triticirhizae</name>
    <dbReference type="NCBI Taxonomy" id="2483353"/>
    <lineage>
        <taxon>Bacteria</taxon>
        <taxon>Bacillati</taxon>
        <taxon>Actinomycetota</taxon>
        <taxon>Actinomycetes</taxon>
        <taxon>Kitasatosporales</taxon>
        <taxon>Streptomycetaceae</taxon>
        <taxon>Streptomyces</taxon>
    </lineage>
</organism>
<reference evidence="1 2" key="1">
    <citation type="submission" date="2018-10" db="EMBL/GenBank/DDBJ databases">
        <title>Isolation, diversity and antifungal activity of actinobacteria from wheat.</title>
        <authorList>
            <person name="Han C."/>
        </authorList>
    </citation>
    <scope>NUCLEOTIDE SEQUENCE [LARGE SCALE GENOMIC DNA]</scope>
    <source>
        <strain evidence="1 2">NEAU-YY642</strain>
    </source>
</reference>
<dbReference type="Proteomes" id="UP000278673">
    <property type="component" value="Unassembled WGS sequence"/>
</dbReference>